<dbReference type="AlphaFoldDB" id="A0A832EKR0"/>
<dbReference type="GO" id="GO:0008803">
    <property type="term" value="F:bis(5'-nucleosyl)-tetraphosphatase (symmetrical) activity"/>
    <property type="evidence" value="ECO:0007669"/>
    <property type="project" value="TreeGrafter"/>
</dbReference>
<sequence length="214" mass="24319">MSDNGRKIYAVGDIHGMLVKLERLLDRIPFRDDRDRLVFLGDYVDRGPDSRGVVHRVLQLVARGLDVVCLRGNHEVMMENYLKDEDVAFFLVNGGASTVHSYSVGNEEGRCVVPDTHKSFLRGLKKFYETDDYLFVHAGFRPGVPVADQADDDVYWIRDEFIASDYDFGKKVIFGHTPFLKPFVDRRKIGIDTGAVYGNKLTCVCLPDEVFYSV</sequence>
<reference evidence="2" key="1">
    <citation type="journal article" date="2020" name="mSystems">
        <title>Genome- and Community-Level Interaction Insights into Carbon Utilization and Element Cycling Functions of Hydrothermarchaeota in Hydrothermal Sediment.</title>
        <authorList>
            <person name="Zhou Z."/>
            <person name="Liu Y."/>
            <person name="Xu W."/>
            <person name="Pan J."/>
            <person name="Luo Z.H."/>
            <person name="Li M."/>
        </authorList>
    </citation>
    <scope>NUCLEOTIDE SEQUENCE [LARGE SCALE GENOMIC DNA]</scope>
    <source>
        <strain evidence="2">SpSt-456</strain>
    </source>
</reference>
<gene>
    <name evidence="2" type="ORF">ENS06_15230</name>
</gene>
<dbReference type="GO" id="GO:0110154">
    <property type="term" value="P:RNA decapping"/>
    <property type="evidence" value="ECO:0007669"/>
    <property type="project" value="TreeGrafter"/>
</dbReference>
<dbReference type="InterPro" id="IPR029052">
    <property type="entry name" value="Metallo-depent_PP-like"/>
</dbReference>
<protein>
    <submittedName>
        <fullName evidence="2">Serine/threonine protein phosphatase</fullName>
    </submittedName>
</protein>
<feature type="domain" description="Calcineurin-like phosphoesterase" evidence="1">
    <location>
        <begin position="7"/>
        <end position="180"/>
    </location>
</feature>
<evidence type="ECO:0000313" key="2">
    <source>
        <dbReference type="EMBL" id="HFK98665.1"/>
    </source>
</evidence>
<name>A0A832EKR0_9BACT</name>
<dbReference type="EMBL" id="DSTK01000041">
    <property type="protein sequence ID" value="HFK98665.1"/>
    <property type="molecule type" value="Genomic_DNA"/>
</dbReference>
<organism evidence="2">
    <name type="scientific">Desulfacinum infernum</name>
    <dbReference type="NCBI Taxonomy" id="35837"/>
    <lineage>
        <taxon>Bacteria</taxon>
        <taxon>Pseudomonadati</taxon>
        <taxon>Thermodesulfobacteriota</taxon>
        <taxon>Syntrophobacteria</taxon>
        <taxon>Syntrophobacterales</taxon>
        <taxon>Syntrophobacteraceae</taxon>
        <taxon>Desulfacinum</taxon>
    </lineage>
</organism>
<dbReference type="CDD" id="cd00144">
    <property type="entry name" value="MPP_PPP_family"/>
    <property type="match status" value="1"/>
</dbReference>
<dbReference type="InterPro" id="IPR004843">
    <property type="entry name" value="Calcineurin-like_PHP"/>
</dbReference>
<accession>A0A832EKR0</accession>
<comment type="caution">
    <text evidence="2">The sequence shown here is derived from an EMBL/GenBank/DDBJ whole genome shotgun (WGS) entry which is preliminary data.</text>
</comment>
<dbReference type="InterPro" id="IPR050126">
    <property type="entry name" value="Ap4A_hydrolase"/>
</dbReference>
<dbReference type="PANTHER" id="PTHR42850">
    <property type="entry name" value="METALLOPHOSPHOESTERASE"/>
    <property type="match status" value="1"/>
</dbReference>
<dbReference type="PANTHER" id="PTHR42850:SF4">
    <property type="entry name" value="ZINC-DEPENDENT ENDOPOLYPHOSPHATASE"/>
    <property type="match status" value="1"/>
</dbReference>
<dbReference type="SUPFAM" id="SSF56300">
    <property type="entry name" value="Metallo-dependent phosphatases"/>
    <property type="match status" value="1"/>
</dbReference>
<evidence type="ECO:0000259" key="1">
    <source>
        <dbReference type="Pfam" id="PF00149"/>
    </source>
</evidence>
<proteinExistence type="predicted"/>
<dbReference type="GO" id="GO:0016791">
    <property type="term" value="F:phosphatase activity"/>
    <property type="evidence" value="ECO:0007669"/>
    <property type="project" value="TreeGrafter"/>
</dbReference>
<dbReference type="Gene3D" id="3.60.21.10">
    <property type="match status" value="1"/>
</dbReference>
<dbReference type="GO" id="GO:0005737">
    <property type="term" value="C:cytoplasm"/>
    <property type="evidence" value="ECO:0007669"/>
    <property type="project" value="TreeGrafter"/>
</dbReference>
<dbReference type="Pfam" id="PF00149">
    <property type="entry name" value="Metallophos"/>
    <property type="match status" value="1"/>
</dbReference>